<protein>
    <submittedName>
        <fullName evidence="3">F-box domain-containing protein</fullName>
    </submittedName>
</protein>
<sequence length="532" mass="60668">MVSQCSACGAFVVSNPHEFDLNNITPRILARISQLLTTNEPPQEPELTVLQPIAQKTDARLACLDAEISRLKDQLSQLEEERAALAEYHAQNTTILSPLRRMPPEILGKIFSWTLPQMMRALDIRDPPWVLTHVSRRWRAIAASKSSLWSKIYIVFSTATKYSSAMVRAQIERAHTLKIIFRGSSRRDSRPQVNMLQLLLERSSMWQELRLGSIAALVPLLTEYSERLPLLRRAWVQWDGPESQTGVESVDFFRMGPSLVDISVFSEYRFIPTLLPVYHQLTRYDFDAPWTTHSELLKALPNLNEVRVVRKFDRGIPWPVPGQPINLIHLQCMYVSHGQCLDYLRAPALERIAIKCRKGDEIRPHLDPFVARSSCVLHRLCLSGLPDAQRTDEILEHCPSITELALRIGDSKTKDKATERDLLAAFVTRFVMLDSINTICPRISKLDFACEHADVISYPLYLDMLDAWWNAPNCALKATELLLPQGLVDPDPESLARMGTLRQAGLQVSFLSGDVAYERARQWLHVATWIFW</sequence>
<feature type="domain" description="F-box" evidence="2">
    <location>
        <begin position="96"/>
        <end position="152"/>
    </location>
</feature>
<dbReference type="EMBL" id="JACAZH010000022">
    <property type="protein sequence ID" value="KAF7343723.1"/>
    <property type="molecule type" value="Genomic_DNA"/>
</dbReference>
<reference evidence="3" key="1">
    <citation type="submission" date="2020-05" db="EMBL/GenBank/DDBJ databases">
        <title>Mycena genomes resolve the evolution of fungal bioluminescence.</title>
        <authorList>
            <person name="Tsai I.J."/>
        </authorList>
    </citation>
    <scope>NUCLEOTIDE SEQUENCE</scope>
    <source>
        <strain evidence="3">160909Yilan</strain>
    </source>
</reference>
<gene>
    <name evidence="3" type="ORF">MSAN_01952900</name>
</gene>
<keyword evidence="4" id="KW-1185">Reference proteome</keyword>
<dbReference type="OrthoDB" id="3365698at2759"/>
<dbReference type="Gene3D" id="1.20.1280.50">
    <property type="match status" value="1"/>
</dbReference>
<evidence type="ECO:0000313" key="4">
    <source>
        <dbReference type="Proteomes" id="UP000623467"/>
    </source>
</evidence>
<name>A0A8H7CQF9_9AGAR</name>
<dbReference type="AlphaFoldDB" id="A0A8H7CQF9"/>
<dbReference type="Pfam" id="PF12937">
    <property type="entry name" value="F-box-like"/>
    <property type="match status" value="1"/>
</dbReference>
<evidence type="ECO:0000256" key="1">
    <source>
        <dbReference type="SAM" id="Coils"/>
    </source>
</evidence>
<organism evidence="3 4">
    <name type="scientific">Mycena sanguinolenta</name>
    <dbReference type="NCBI Taxonomy" id="230812"/>
    <lineage>
        <taxon>Eukaryota</taxon>
        <taxon>Fungi</taxon>
        <taxon>Dikarya</taxon>
        <taxon>Basidiomycota</taxon>
        <taxon>Agaricomycotina</taxon>
        <taxon>Agaricomycetes</taxon>
        <taxon>Agaricomycetidae</taxon>
        <taxon>Agaricales</taxon>
        <taxon>Marasmiineae</taxon>
        <taxon>Mycenaceae</taxon>
        <taxon>Mycena</taxon>
    </lineage>
</organism>
<evidence type="ECO:0000313" key="3">
    <source>
        <dbReference type="EMBL" id="KAF7343723.1"/>
    </source>
</evidence>
<dbReference type="PROSITE" id="PS50181">
    <property type="entry name" value="FBOX"/>
    <property type="match status" value="1"/>
</dbReference>
<dbReference type="SUPFAM" id="SSF81383">
    <property type="entry name" value="F-box domain"/>
    <property type="match status" value="1"/>
</dbReference>
<dbReference type="Proteomes" id="UP000623467">
    <property type="component" value="Unassembled WGS sequence"/>
</dbReference>
<dbReference type="InterPro" id="IPR036047">
    <property type="entry name" value="F-box-like_dom_sf"/>
</dbReference>
<accession>A0A8H7CQF9</accession>
<feature type="coiled-coil region" evidence="1">
    <location>
        <begin position="54"/>
        <end position="91"/>
    </location>
</feature>
<keyword evidence="1" id="KW-0175">Coiled coil</keyword>
<proteinExistence type="predicted"/>
<dbReference type="InterPro" id="IPR001810">
    <property type="entry name" value="F-box_dom"/>
</dbReference>
<comment type="caution">
    <text evidence="3">The sequence shown here is derived from an EMBL/GenBank/DDBJ whole genome shotgun (WGS) entry which is preliminary data.</text>
</comment>
<evidence type="ECO:0000259" key="2">
    <source>
        <dbReference type="PROSITE" id="PS50181"/>
    </source>
</evidence>